<proteinExistence type="predicted"/>
<reference evidence="2 3" key="1">
    <citation type="submission" date="2019-03" db="EMBL/GenBank/DDBJ databases">
        <title>Genomic Encyclopedia of Type Strains, Phase IV (KMG-IV): sequencing the most valuable type-strain genomes for metagenomic binning, comparative biology and taxonomic classification.</title>
        <authorList>
            <person name="Goeker M."/>
        </authorList>
    </citation>
    <scope>NUCLEOTIDE SEQUENCE [LARGE SCALE GENOMIC DNA]</scope>
    <source>
        <strain evidence="2 3">DSM 102969</strain>
    </source>
</reference>
<dbReference type="OrthoDB" id="9805674at2"/>
<evidence type="ECO:0000259" key="1">
    <source>
        <dbReference type="Pfam" id="PF13672"/>
    </source>
</evidence>
<organism evidence="2 3">
    <name type="scientific">Oharaeibacter diazotrophicus</name>
    <dbReference type="NCBI Taxonomy" id="1920512"/>
    <lineage>
        <taxon>Bacteria</taxon>
        <taxon>Pseudomonadati</taxon>
        <taxon>Pseudomonadota</taxon>
        <taxon>Alphaproteobacteria</taxon>
        <taxon>Hyphomicrobiales</taxon>
        <taxon>Pleomorphomonadaceae</taxon>
        <taxon>Oharaeibacter</taxon>
    </lineage>
</organism>
<accession>A0A4R6RCQ8</accession>
<dbReference type="InterPro" id="IPR001932">
    <property type="entry name" value="PPM-type_phosphatase-like_dom"/>
</dbReference>
<dbReference type="InterPro" id="IPR036457">
    <property type="entry name" value="PPM-type-like_dom_sf"/>
</dbReference>
<comment type="caution">
    <text evidence="2">The sequence shown here is derived from an EMBL/GenBank/DDBJ whole genome shotgun (WGS) entry which is preliminary data.</text>
</comment>
<dbReference type="EMBL" id="SNXY01000008">
    <property type="protein sequence ID" value="TDP83943.1"/>
    <property type="molecule type" value="Genomic_DNA"/>
</dbReference>
<feature type="domain" description="PPM-type phosphatase" evidence="1">
    <location>
        <begin position="13"/>
        <end position="231"/>
    </location>
</feature>
<dbReference type="SUPFAM" id="SSF81606">
    <property type="entry name" value="PP2C-like"/>
    <property type="match status" value="1"/>
</dbReference>
<dbReference type="Gene3D" id="3.60.40.10">
    <property type="entry name" value="PPM-type phosphatase domain"/>
    <property type="match status" value="1"/>
</dbReference>
<name>A0A4R6RCQ8_9HYPH</name>
<evidence type="ECO:0000313" key="3">
    <source>
        <dbReference type="Proteomes" id="UP000294547"/>
    </source>
</evidence>
<dbReference type="AlphaFoldDB" id="A0A4R6RCQ8"/>
<keyword evidence="3" id="KW-1185">Reference proteome</keyword>
<dbReference type="Pfam" id="PF13672">
    <property type="entry name" value="PP2C_2"/>
    <property type="match status" value="1"/>
</dbReference>
<dbReference type="RefSeq" id="WP_126541844.1">
    <property type="nucleotide sequence ID" value="NZ_BSPM01000002.1"/>
</dbReference>
<gene>
    <name evidence="2" type="ORF">EDD54_2544</name>
</gene>
<sequence length="257" mass="27646">MLNTWRWTLARSIGTSHVKSGLPCQDFALCMELEAASGNVLAAVVSDGAGTASHAEAGARMVCTGFLRAASVHFGSGRSIDQIGEEEVLDWLDGIRERVNTFAGRARVRPRDCAATLVGVLAGPWGAVIVHVGDGAAVVREEGTVDWIVPSWPFHGEYASTTIFVTDDPMPAISIVPLPIRLDRVAVFSDGIERLVLDHTKRTAHGPFFDRMSAPVAQSIVSGHDASLSKPLRDYLDGKTVCDRTDDDKSLILGVRR</sequence>
<evidence type="ECO:0000313" key="2">
    <source>
        <dbReference type="EMBL" id="TDP83943.1"/>
    </source>
</evidence>
<dbReference type="Proteomes" id="UP000294547">
    <property type="component" value="Unassembled WGS sequence"/>
</dbReference>
<protein>
    <submittedName>
        <fullName evidence="2">Protein phosphatase 2C-like protein</fullName>
    </submittedName>
</protein>